<proteinExistence type="predicted"/>
<organism evidence="1 2">
    <name type="scientific">Hohenbuehelia grisea</name>
    <dbReference type="NCBI Taxonomy" id="104357"/>
    <lineage>
        <taxon>Eukaryota</taxon>
        <taxon>Fungi</taxon>
        <taxon>Dikarya</taxon>
        <taxon>Basidiomycota</taxon>
        <taxon>Agaricomycotina</taxon>
        <taxon>Agaricomycetes</taxon>
        <taxon>Agaricomycetidae</taxon>
        <taxon>Agaricales</taxon>
        <taxon>Pleurotineae</taxon>
        <taxon>Pleurotaceae</taxon>
        <taxon>Hohenbuehelia</taxon>
    </lineage>
</organism>
<accession>A0ABR3IQM1</accession>
<gene>
    <name evidence="1" type="ORF">HGRIS_014730</name>
</gene>
<keyword evidence="2" id="KW-1185">Reference proteome</keyword>
<evidence type="ECO:0000313" key="1">
    <source>
        <dbReference type="EMBL" id="KAL0945570.1"/>
    </source>
</evidence>
<reference evidence="2" key="1">
    <citation type="submission" date="2024-06" db="EMBL/GenBank/DDBJ databases">
        <title>Multi-omics analyses provide insights into the biosynthesis of the anticancer antibiotic pleurotin in Hohenbuehelia grisea.</title>
        <authorList>
            <person name="Weaver J.A."/>
            <person name="Alberti F."/>
        </authorList>
    </citation>
    <scope>NUCLEOTIDE SEQUENCE [LARGE SCALE GENOMIC DNA]</scope>
    <source>
        <strain evidence="2">T-177</strain>
    </source>
</reference>
<sequence>MFNDLAYLYSKGKAIYVYSILSNRVEPDSTGTKFNEQSRYFFTLDGNPETPFVHQPNGSNLFEYHSLVFAKADLKDGLHALVLRNGELGGDRSVMRLEQLVYDTNPAVTPISTPAPTVEKNPAIAAACRLLHIRGYGICEDY</sequence>
<evidence type="ECO:0000313" key="2">
    <source>
        <dbReference type="Proteomes" id="UP001556367"/>
    </source>
</evidence>
<comment type="caution">
    <text evidence="1">The sequence shown here is derived from an EMBL/GenBank/DDBJ whole genome shotgun (WGS) entry which is preliminary data.</text>
</comment>
<dbReference type="EMBL" id="JASNQZ010000017">
    <property type="protein sequence ID" value="KAL0945570.1"/>
    <property type="molecule type" value="Genomic_DNA"/>
</dbReference>
<protein>
    <submittedName>
        <fullName evidence="1">Uncharacterized protein</fullName>
    </submittedName>
</protein>
<dbReference type="Proteomes" id="UP001556367">
    <property type="component" value="Unassembled WGS sequence"/>
</dbReference>
<name>A0ABR3IQM1_9AGAR</name>